<dbReference type="EMBL" id="ML986711">
    <property type="protein sequence ID" value="KAF2259376.1"/>
    <property type="molecule type" value="Genomic_DNA"/>
</dbReference>
<proteinExistence type="predicted"/>
<dbReference type="Pfam" id="PF00291">
    <property type="entry name" value="PALP"/>
    <property type="match status" value="1"/>
</dbReference>
<accession>A0A9P4N5F5</accession>
<dbReference type="Gene3D" id="3.40.50.1100">
    <property type="match status" value="2"/>
</dbReference>
<name>A0A9P4N5F5_9PLEO</name>
<dbReference type="InterPro" id="IPR050214">
    <property type="entry name" value="Cys_Synth/Cystath_Beta-Synth"/>
</dbReference>
<dbReference type="InterPro" id="IPR036052">
    <property type="entry name" value="TrpB-like_PALP_sf"/>
</dbReference>
<keyword evidence="3" id="KW-1185">Reference proteome</keyword>
<dbReference type="SUPFAM" id="SSF53686">
    <property type="entry name" value="Tryptophan synthase beta subunit-like PLP-dependent enzymes"/>
    <property type="match status" value="1"/>
</dbReference>
<dbReference type="Gene3D" id="3.40.250.10">
    <property type="entry name" value="Rhodanese-like domain"/>
    <property type="match status" value="1"/>
</dbReference>
<dbReference type="InterPro" id="IPR001763">
    <property type="entry name" value="Rhodanese-like_dom"/>
</dbReference>
<evidence type="ECO:0000313" key="3">
    <source>
        <dbReference type="Proteomes" id="UP000800093"/>
    </source>
</evidence>
<comment type="caution">
    <text evidence="2">The sequence shown here is derived from an EMBL/GenBank/DDBJ whole genome shotgun (WGS) entry which is preliminary data.</text>
</comment>
<dbReference type="InterPro" id="IPR036873">
    <property type="entry name" value="Rhodanese-like_dom_sf"/>
</dbReference>
<dbReference type="OrthoDB" id="10259545at2759"/>
<protein>
    <submittedName>
        <fullName evidence="2">Cysteine synthase B</fullName>
    </submittedName>
</protein>
<dbReference type="PANTHER" id="PTHR10314">
    <property type="entry name" value="CYSTATHIONINE BETA-SYNTHASE"/>
    <property type="match status" value="1"/>
</dbReference>
<dbReference type="InterPro" id="IPR001926">
    <property type="entry name" value="TrpB-like_PALP"/>
</dbReference>
<dbReference type="PROSITE" id="PS50206">
    <property type="entry name" value="RHODANESE_3"/>
    <property type="match status" value="1"/>
</dbReference>
<evidence type="ECO:0000313" key="2">
    <source>
        <dbReference type="EMBL" id="KAF2259376.1"/>
    </source>
</evidence>
<feature type="domain" description="Rhodanese" evidence="1">
    <location>
        <begin position="396"/>
        <end position="499"/>
    </location>
</feature>
<evidence type="ECO:0000259" key="1">
    <source>
        <dbReference type="PROSITE" id="PS50206"/>
    </source>
</evidence>
<dbReference type="SUPFAM" id="SSF52821">
    <property type="entry name" value="Rhodanese/Cell cycle control phosphatase"/>
    <property type="match status" value="1"/>
</dbReference>
<organism evidence="2 3">
    <name type="scientific">Lojkania enalia</name>
    <dbReference type="NCBI Taxonomy" id="147567"/>
    <lineage>
        <taxon>Eukaryota</taxon>
        <taxon>Fungi</taxon>
        <taxon>Dikarya</taxon>
        <taxon>Ascomycota</taxon>
        <taxon>Pezizomycotina</taxon>
        <taxon>Dothideomycetes</taxon>
        <taxon>Pleosporomycetidae</taxon>
        <taxon>Pleosporales</taxon>
        <taxon>Pleosporales incertae sedis</taxon>
        <taxon>Lojkania</taxon>
    </lineage>
</organism>
<dbReference type="CDD" id="cd00158">
    <property type="entry name" value="RHOD"/>
    <property type="match status" value="1"/>
</dbReference>
<dbReference type="AlphaFoldDB" id="A0A9P4N5F5"/>
<dbReference type="SMART" id="SM00450">
    <property type="entry name" value="RHOD"/>
    <property type="match status" value="1"/>
</dbReference>
<dbReference type="Proteomes" id="UP000800093">
    <property type="component" value="Unassembled WGS sequence"/>
</dbReference>
<sequence length="499" mass="55738">MASQNPLNVYRGEDSIRDYHDPDKAPLLPLVELPYRINPYHGQGVRIYAKMMNDLPAHNVKALPALNLLREHMRPDTRTIVEYSSGSTVISLAILSRVLYGMTDTWAYVSNKTHLTKLRLLQFFGLKVKLFGGPSTPDPDDNRGGIRAAEMAQSHDDKILNPNQYVSDANWRAHILWTGPQILKQLPEVNIFCAALGTTGTMSGTGTYLKQNKPSIYCLGVCIAPGNEVPGPRMCSMIQKIDFPWRKAIDCMEEITALDSFTTSIDLCREGIICGPSSGLGYKGLINYLGKRINMHALDELRGPDKLVHCIFLCCDLPYQYLDEYHKILGPNYFAPMINESLLDVDRYTYDSRWELSPQQLLEQMGISIQELKLFGQPNNSAHSDSFSSMGGEIGVIDLRSASDFEACHVRGSVNVPLDSLAHSSPSPFVDANVLEQQWRELTKKFPGSEGTTTKLNVPGRGKILIICYTGETARIATSILRFQKIEAYSLKKGFQVLR</sequence>
<dbReference type="Pfam" id="PF00581">
    <property type="entry name" value="Rhodanese"/>
    <property type="match status" value="1"/>
</dbReference>
<gene>
    <name evidence="2" type="ORF">CC78DRAFT_556098</name>
</gene>
<reference evidence="3" key="1">
    <citation type="journal article" date="2020" name="Stud. Mycol.">
        <title>101 Dothideomycetes genomes: A test case for predicting lifestyles and emergence of pathogens.</title>
        <authorList>
            <person name="Haridas S."/>
            <person name="Albert R."/>
            <person name="Binder M."/>
            <person name="Bloem J."/>
            <person name="LaButti K."/>
            <person name="Salamov A."/>
            <person name="Andreopoulos B."/>
            <person name="Baker S."/>
            <person name="Barry K."/>
            <person name="Bills G."/>
            <person name="Bluhm B."/>
            <person name="Cannon C."/>
            <person name="Castanera R."/>
            <person name="Culley D."/>
            <person name="Daum C."/>
            <person name="Ezra D."/>
            <person name="Gonzalez J."/>
            <person name="Henrissat B."/>
            <person name="Kuo A."/>
            <person name="Liang C."/>
            <person name="Lipzen A."/>
            <person name="Lutzoni F."/>
            <person name="Magnuson J."/>
            <person name="Mondo S."/>
            <person name="Nolan M."/>
            <person name="Ohm R."/>
            <person name="Pangilinan J."/>
            <person name="Park H.-J."/>
            <person name="Ramirez L."/>
            <person name="Alfaro M."/>
            <person name="Sun H."/>
            <person name="Tritt A."/>
            <person name="Yoshinaga Y."/>
            <person name="Zwiers L.-H."/>
            <person name="Turgeon B."/>
            <person name="Goodwin S."/>
            <person name="Spatafora J."/>
            <person name="Crous P."/>
            <person name="Grigoriev I."/>
        </authorList>
    </citation>
    <scope>NUCLEOTIDE SEQUENCE [LARGE SCALE GENOMIC DNA]</scope>
    <source>
        <strain evidence="3">CBS 304.66</strain>
    </source>
</reference>